<dbReference type="Pfam" id="PF26639">
    <property type="entry name" value="Het-6_barrel"/>
    <property type="match status" value="1"/>
</dbReference>
<keyword evidence="3" id="KW-1185">Reference proteome</keyword>
<dbReference type="AlphaFoldDB" id="A0AAJ0GRN0"/>
<dbReference type="EMBL" id="JAUDZG010000005">
    <property type="protein sequence ID" value="KAK3304851.1"/>
    <property type="molecule type" value="Genomic_DNA"/>
</dbReference>
<protein>
    <submittedName>
        <fullName evidence="2">Heterokaryon incompatibility protein-domain-containing protein</fullName>
    </submittedName>
</protein>
<reference evidence="2" key="2">
    <citation type="submission" date="2023-06" db="EMBL/GenBank/DDBJ databases">
        <authorList>
            <consortium name="Lawrence Berkeley National Laboratory"/>
            <person name="Mondo S.J."/>
            <person name="Hensen N."/>
            <person name="Bonometti L."/>
            <person name="Westerberg I."/>
            <person name="Brannstrom I.O."/>
            <person name="Guillou S."/>
            <person name="Cros-Aarteil S."/>
            <person name="Calhoun S."/>
            <person name="Haridas S."/>
            <person name="Kuo A."/>
            <person name="Pangilinan J."/>
            <person name="Riley R."/>
            <person name="Labutti K."/>
            <person name="Andreopoulos B."/>
            <person name="Lipzen A."/>
            <person name="Chen C."/>
            <person name="Yanf M."/>
            <person name="Daum C."/>
            <person name="Ng V."/>
            <person name="Clum A."/>
            <person name="Steindorff A."/>
            <person name="Ohm R."/>
            <person name="Martin F."/>
            <person name="Silar P."/>
            <person name="Natvig D."/>
            <person name="Lalanne C."/>
            <person name="Gautier V."/>
            <person name="Ament-Velasquez S.L."/>
            <person name="Kruys A."/>
            <person name="Hutchinson M.I."/>
            <person name="Powell A.J."/>
            <person name="Barry K."/>
            <person name="Miller A.N."/>
            <person name="Grigoriev I.V."/>
            <person name="Debuchy R."/>
            <person name="Gladieux P."/>
            <person name="Thoren M.H."/>
            <person name="Johannesson H."/>
        </authorList>
    </citation>
    <scope>NUCLEOTIDE SEQUENCE</scope>
    <source>
        <strain evidence="2">CBS 333.67</strain>
    </source>
</reference>
<dbReference type="InterPro" id="IPR052895">
    <property type="entry name" value="HetReg/Transcr_Mod"/>
</dbReference>
<dbReference type="PANTHER" id="PTHR24148">
    <property type="entry name" value="ANKYRIN REPEAT DOMAIN-CONTAINING PROTEIN 39 HOMOLOG-RELATED"/>
    <property type="match status" value="1"/>
</dbReference>
<dbReference type="Pfam" id="PF06985">
    <property type="entry name" value="HET"/>
    <property type="match status" value="1"/>
</dbReference>
<accession>A0AAJ0GRN0</accession>
<comment type="caution">
    <text evidence="2">The sequence shown here is derived from an EMBL/GenBank/DDBJ whole genome shotgun (WGS) entry which is preliminary data.</text>
</comment>
<sequence length="702" mass="78913">MDTSLQSPPYLPFCYSKAKLGEANTEFRLLELMPSASEAQAAQLNCRILVSGIEQPAHEYKALSYSWGNGATPCSIAVLPAEGSAGEPRALAITESLHTALLHLRDARTSVWLWIDQVCINQQDDDEKGEQVRLMGPIYTRAEQVLVWLGPAELVLVWQNPEEHGSDALMEAWQTVGQEARDFGMESYYTKERWPLLSRIINNNDPDDPKTAQFHNKLLRSGAETLAPLIARQTLRHWFARSWFRRAWTVQEFCLCANTVFVCGTKSVQVELVMLAIQILHFSGARLMDTVYARALVPISLLEDVVEEPTSRLFSCRQRRRKLDRGEEGATGDQLHALLRKLYVGRDTQAKFPRDRVFSLLGLAVDTRSLDITPDYTNAGEASAEARMLTRAARAMITNPSTGRIDILCYSQFPKAPDLANDLPSWVPDWRGNLRPSFYTIHEAVETHLFSACGPETSVQPLPATTTTTTAHSLPRSALGLAGYLVDSISTIAAGAAWDDLSWDAARYLRFFAQVDAVIDHSLALTTTTRSNRPQFYPSEARRREARWRLPIGDLFWTNDGRRMRRAGEAEAARQWAQCVANVRFLDECEKIVDVAEQKRRMEEWDWQGKMARGELGEEYRESMSYMTGKKPFCTAEGYPGMGPAGVREGDVVVVFCGGRIPFVLRPVEQDGMFRFVGEAYCDGVMDGEVVGVRRLTEFYLV</sequence>
<dbReference type="RefSeq" id="XP_062720631.1">
    <property type="nucleotide sequence ID" value="XM_062866349.1"/>
</dbReference>
<dbReference type="Proteomes" id="UP001273166">
    <property type="component" value="Unassembled WGS sequence"/>
</dbReference>
<organism evidence="2 3">
    <name type="scientific">Chaetomium strumarium</name>
    <dbReference type="NCBI Taxonomy" id="1170767"/>
    <lineage>
        <taxon>Eukaryota</taxon>
        <taxon>Fungi</taxon>
        <taxon>Dikarya</taxon>
        <taxon>Ascomycota</taxon>
        <taxon>Pezizomycotina</taxon>
        <taxon>Sordariomycetes</taxon>
        <taxon>Sordariomycetidae</taxon>
        <taxon>Sordariales</taxon>
        <taxon>Chaetomiaceae</taxon>
        <taxon>Chaetomium</taxon>
    </lineage>
</organism>
<gene>
    <name evidence="2" type="ORF">B0T15DRAFT_486335</name>
</gene>
<evidence type="ECO:0000313" key="3">
    <source>
        <dbReference type="Proteomes" id="UP001273166"/>
    </source>
</evidence>
<name>A0AAJ0GRN0_9PEZI</name>
<feature type="domain" description="Heterokaryon incompatibility" evidence="1">
    <location>
        <begin position="60"/>
        <end position="252"/>
    </location>
</feature>
<evidence type="ECO:0000313" key="2">
    <source>
        <dbReference type="EMBL" id="KAK3304851.1"/>
    </source>
</evidence>
<evidence type="ECO:0000259" key="1">
    <source>
        <dbReference type="Pfam" id="PF06985"/>
    </source>
</evidence>
<proteinExistence type="predicted"/>
<dbReference type="PANTHER" id="PTHR24148:SF73">
    <property type="entry name" value="HET DOMAIN PROTEIN (AFU_ORTHOLOGUE AFUA_8G01020)"/>
    <property type="match status" value="1"/>
</dbReference>
<dbReference type="GeneID" id="87885178"/>
<dbReference type="InterPro" id="IPR010730">
    <property type="entry name" value="HET"/>
</dbReference>
<reference evidence="2" key="1">
    <citation type="journal article" date="2023" name="Mol. Phylogenet. Evol.">
        <title>Genome-scale phylogeny and comparative genomics of the fungal order Sordariales.</title>
        <authorList>
            <person name="Hensen N."/>
            <person name="Bonometti L."/>
            <person name="Westerberg I."/>
            <person name="Brannstrom I.O."/>
            <person name="Guillou S."/>
            <person name="Cros-Aarteil S."/>
            <person name="Calhoun S."/>
            <person name="Haridas S."/>
            <person name="Kuo A."/>
            <person name="Mondo S."/>
            <person name="Pangilinan J."/>
            <person name="Riley R."/>
            <person name="LaButti K."/>
            <person name="Andreopoulos B."/>
            <person name="Lipzen A."/>
            <person name="Chen C."/>
            <person name="Yan M."/>
            <person name="Daum C."/>
            <person name="Ng V."/>
            <person name="Clum A."/>
            <person name="Steindorff A."/>
            <person name="Ohm R.A."/>
            <person name="Martin F."/>
            <person name="Silar P."/>
            <person name="Natvig D.O."/>
            <person name="Lalanne C."/>
            <person name="Gautier V."/>
            <person name="Ament-Velasquez S.L."/>
            <person name="Kruys A."/>
            <person name="Hutchinson M.I."/>
            <person name="Powell A.J."/>
            <person name="Barry K."/>
            <person name="Miller A.N."/>
            <person name="Grigoriev I.V."/>
            <person name="Debuchy R."/>
            <person name="Gladieux P."/>
            <person name="Hiltunen Thoren M."/>
            <person name="Johannesson H."/>
        </authorList>
    </citation>
    <scope>NUCLEOTIDE SEQUENCE</scope>
    <source>
        <strain evidence="2">CBS 333.67</strain>
    </source>
</reference>